<name>A0ABU3IER9_9ACTO</name>
<feature type="transmembrane region" description="Helical" evidence="1">
    <location>
        <begin position="53"/>
        <end position="71"/>
    </location>
</feature>
<sequence length="228" mass="25090">MSENKVQSAAGDLLAGGEFNMWRSVGGWRGVVESTLPGLVFVVVYIATGQLKVTLICAAVCALGLIGVRLLTRQSVTYSLSGLFGVMLGVVWAWWSGRGENFYAIGLITAAVYAVAILLTIVLRTPIVCWALTYVWQLPPRWWRTAQYRPLARVGLYLSWMWFALFAFRLAAQLPLWLSGQLVALGVVKLAVGLPPFILCAWATWAFLRAWKTPAQQVAAKSADSPRQ</sequence>
<dbReference type="InterPro" id="IPR016566">
    <property type="entry name" value="UCP010219"/>
</dbReference>
<keyword evidence="1" id="KW-1133">Transmembrane helix</keyword>
<reference evidence="2 3" key="1">
    <citation type="submission" date="2023-06" db="EMBL/GenBank/DDBJ databases">
        <title>Draft genome sequence of Gleimia hominis type strain CCUG 57540T.</title>
        <authorList>
            <person name="Salva-Serra F."/>
            <person name="Cardew S."/>
            <person name="Jensie Markopoulos S."/>
            <person name="Ohlen M."/>
            <person name="Inganas E."/>
            <person name="Svensson-Stadler L."/>
            <person name="Moore E.R.B."/>
        </authorList>
    </citation>
    <scope>NUCLEOTIDE SEQUENCE [LARGE SCALE GENOMIC DNA]</scope>
    <source>
        <strain evidence="2 3">CCUG 57540</strain>
    </source>
</reference>
<feature type="transmembrane region" description="Helical" evidence="1">
    <location>
        <begin position="156"/>
        <end position="176"/>
    </location>
</feature>
<feature type="transmembrane region" description="Helical" evidence="1">
    <location>
        <begin position="182"/>
        <end position="208"/>
    </location>
</feature>
<keyword evidence="1" id="KW-0812">Transmembrane</keyword>
<dbReference type="EMBL" id="JASXSX010000001">
    <property type="protein sequence ID" value="MDT3767735.1"/>
    <property type="molecule type" value="Genomic_DNA"/>
</dbReference>
<dbReference type="Pfam" id="PF11361">
    <property type="entry name" value="DUF3159"/>
    <property type="match status" value="1"/>
</dbReference>
<accession>A0ABU3IER9</accession>
<gene>
    <name evidence="2" type="ORF">QS713_06640</name>
</gene>
<dbReference type="RefSeq" id="WP_313273576.1">
    <property type="nucleotide sequence ID" value="NZ_JASXSX010000001.1"/>
</dbReference>
<proteinExistence type="predicted"/>
<comment type="caution">
    <text evidence="2">The sequence shown here is derived from an EMBL/GenBank/DDBJ whole genome shotgun (WGS) entry which is preliminary data.</text>
</comment>
<dbReference type="Proteomes" id="UP001247542">
    <property type="component" value="Unassembled WGS sequence"/>
</dbReference>
<keyword evidence="3" id="KW-1185">Reference proteome</keyword>
<evidence type="ECO:0000256" key="1">
    <source>
        <dbReference type="SAM" id="Phobius"/>
    </source>
</evidence>
<feature type="transmembrane region" description="Helical" evidence="1">
    <location>
        <begin position="102"/>
        <end position="135"/>
    </location>
</feature>
<evidence type="ECO:0000313" key="2">
    <source>
        <dbReference type="EMBL" id="MDT3767735.1"/>
    </source>
</evidence>
<protein>
    <submittedName>
        <fullName evidence="2">DUF3159 domain-containing protein</fullName>
    </submittedName>
</protein>
<evidence type="ECO:0000313" key="3">
    <source>
        <dbReference type="Proteomes" id="UP001247542"/>
    </source>
</evidence>
<feature type="transmembrane region" description="Helical" evidence="1">
    <location>
        <begin position="78"/>
        <end position="96"/>
    </location>
</feature>
<keyword evidence="1" id="KW-0472">Membrane</keyword>
<organism evidence="2 3">
    <name type="scientific">Gleimia hominis</name>
    <dbReference type="NCBI Taxonomy" id="595468"/>
    <lineage>
        <taxon>Bacteria</taxon>
        <taxon>Bacillati</taxon>
        <taxon>Actinomycetota</taxon>
        <taxon>Actinomycetes</taxon>
        <taxon>Actinomycetales</taxon>
        <taxon>Actinomycetaceae</taxon>
        <taxon>Gleimia</taxon>
    </lineage>
</organism>